<dbReference type="InParanoid" id="H3GX83"/>
<name>H3GX83_PHYRM</name>
<dbReference type="InterPro" id="IPR011545">
    <property type="entry name" value="DEAD/DEAH_box_helicase_dom"/>
</dbReference>
<dbReference type="SMART" id="SM00490">
    <property type="entry name" value="HELICc"/>
    <property type="match status" value="1"/>
</dbReference>
<dbReference type="GO" id="GO:0004386">
    <property type="term" value="F:helicase activity"/>
    <property type="evidence" value="ECO:0000318"/>
    <property type="project" value="GO_Central"/>
</dbReference>
<evidence type="ECO:0000256" key="2">
    <source>
        <dbReference type="ARBA" id="ARBA00022840"/>
    </source>
</evidence>
<dbReference type="InterPro" id="IPR029060">
    <property type="entry name" value="PIN-like_dom_sf"/>
</dbReference>
<feature type="domain" description="Helicase C-terminal" evidence="5">
    <location>
        <begin position="1087"/>
        <end position="1268"/>
    </location>
</feature>
<organism evidence="6 7">
    <name type="scientific">Phytophthora ramorum</name>
    <name type="common">Sudden oak death agent</name>
    <dbReference type="NCBI Taxonomy" id="164328"/>
    <lineage>
        <taxon>Eukaryota</taxon>
        <taxon>Sar</taxon>
        <taxon>Stramenopiles</taxon>
        <taxon>Oomycota</taxon>
        <taxon>Peronosporomycetes</taxon>
        <taxon>Peronosporales</taxon>
        <taxon>Peronosporaceae</taxon>
        <taxon>Phytophthora</taxon>
    </lineage>
</organism>
<dbReference type="InterPro" id="IPR006086">
    <property type="entry name" value="XPG-I_dom"/>
</dbReference>
<dbReference type="PROSITE" id="PS51194">
    <property type="entry name" value="HELICASE_CTER"/>
    <property type="match status" value="1"/>
</dbReference>
<dbReference type="Proteomes" id="UP000005238">
    <property type="component" value="Unassembled WGS sequence"/>
</dbReference>
<keyword evidence="7" id="KW-1185">Reference proteome</keyword>
<dbReference type="PANTHER" id="PTHR18934:SF145">
    <property type="entry name" value="ATP-DEPENDENT RNA HELICASE DHX57-RELATED"/>
    <property type="match status" value="1"/>
</dbReference>
<dbReference type="PROSITE" id="PS51192">
    <property type="entry name" value="HELICASE_ATP_BIND_1"/>
    <property type="match status" value="1"/>
</dbReference>
<evidence type="ECO:0000259" key="5">
    <source>
        <dbReference type="PROSITE" id="PS51194"/>
    </source>
</evidence>
<dbReference type="OMA" id="HLRLVIM"/>
<dbReference type="Gene3D" id="1.20.120.1080">
    <property type="match status" value="1"/>
</dbReference>
<evidence type="ECO:0000313" key="6">
    <source>
        <dbReference type="EnsemblProtists" id="Phyra82182"/>
    </source>
</evidence>
<dbReference type="CDD" id="cd18791">
    <property type="entry name" value="SF2_C_RHA"/>
    <property type="match status" value="1"/>
</dbReference>
<feature type="compositionally biased region" description="Pro residues" evidence="3">
    <location>
        <begin position="759"/>
        <end position="768"/>
    </location>
</feature>
<feature type="compositionally biased region" description="Low complexity" evidence="3">
    <location>
        <begin position="733"/>
        <end position="745"/>
    </location>
</feature>
<dbReference type="SUPFAM" id="SSF52540">
    <property type="entry name" value="P-loop containing nucleoside triphosphate hydrolases"/>
    <property type="match status" value="1"/>
</dbReference>
<sequence length="1864" mass="207402">MGVRGLTRYCYQNEARTSVEQSDLRDVTLAVDFVGFLYHLCEQLYEESDASPTWLLLGGCTLRLERYVSKWLKQLKARNVRLVFVTDPPQCFGGESHRKGYCLQDRALQKAQQIEELAQNLEKTFIDTEAIADTQTVVLDTAPRARQRGKVAKSLLQTNGRFPFAREKLRGVLKKHGIGIQTASREADEELGNLVRTGKAFAVLAEDSDFLVMSGVRYIPFGKLNFYVDEQQPEQLKIRARVFSPELVAESLGLEVEQLVDLALLCGNDLTLLLDNEFGMAEALGFPVQRKQASSSLYPVDAARWVAEHLPTLENPFLSQIEADKKGFLRALFEIYRFYGHGAAFLKKFPIKIESTLSNKKLKLYRRLIEQYDYPPMSIDILETKARGLSQRFDPLSSVPGLEDKSLDELQAPARRLSYLILDTPVVQEMTVDNTVEVSVTPIDCVRPFISVPVQGRSARAVDRMLRALVFVLLYDDPNGGTPKAGQLAGMLGKPDKKGLAVKNIVYSLLVLWKRDRVYLTKASLLDDRMLELLLLTSLISLAIDLSKQSPTPRNHAVFQEQLLNMEVYAAVGGYVEILKQLHQLRLVMGNKLPQNSGCATYFSGEVFIEVCCMLLHDGKTTPKTKKSPKNAPGFTRKEIEPVVKLFPEISNTNLFWTHYTYVRATMQRMKALIVLPAEVAHATKNIKSAAFTALENAMLQSTTLGGDESEAKLLPGVVVAPPLPLDLVLPSHSHASASAPSPSSKLTPPKRGTRQVAPPLPPGPPPSNLHASAPAFDPRSVKGLMPSSVAKKLGTDSAVREGAGYVPVPEPELMKPVSLKGLMKTLPVFAHREEILENVAQNQLTIIQGETGCGKSTSVPQFLYDSWARDRAASERPVNIYVTQPRRIAAIELANTVAKMREGNEFEEDGQVGKVIGYRIGQKQMTSSKTKITYVTTGYMVERIIHDPEALNKITHLVLDEVHERSMDVDLLLLLLKLQLKDHAHLRLVIMSATMDAQVLIKYLGKALSTRLVSRKPLFVGSKLFPVKNVYLDDFSGWFPSLWRRRQKEMVLMRDQFQILTQSRLSANSQMAKKAISKIHEKQLVVIEEMVRALIESHRDQAGSQCILIFLPGIGSINGLYDALSVLALNTPGENVQVLVLHSGIELEHQQEAFKLLGNRSTKIILSTNIAESSVTIPDVTHVINCAIEKQIEMPNAGSSHAEVLVDTWCSRASALQRSGRAGRVMPGTAFHLFTELFRDLCMAEYNTPELLRKPLDRIVLQLKGRLNQFGVPSALLRQALDAPELDHIDGAYKLLSSFDAIDSGEEEDSRLTRFGSFVCQLPLSLELCRLLMTGAYMVHDNTSGGESWPLLLNTVILVAILAVPDLFVMPSFYHAKSAQTYVKEMKKNLQAKLKLDDGIWSEPLSIWLFYMKLMSEQPLHGKRNLNGVFHKMSISVRRYQTLNFLISDLCARLIALSKSKTGEFAQLLDAKTIVMLAKLDGYASAQRMDKQLLQFARNTVRGKRDELHTMRFLIVQNFGEHLIGGTRSNATKFADDDLDGTDRVDLKVAREEAGVFLSLSNKDKATLFNQLASSANPMDELAALAHEQNIVSIYAYSTPKNQESEEGESNASSEIAEGAVSRMSFPVSLVYYIRGEKFPVNLGMQPNPDERELAFKFRVSGSNSCGLTWQQQKDNVKASTGNRSLFSLPVRPVKMKKGAKEPKLLAVYADRLYTGDETRMFCTNCTLLPPNSASYYPIMLLVTAPRHANIQLHMDATAGEVLLVKVGAQDAIFPRKMALKIEVLAAINAVRAALSDALNATVGARRLCVSDLLALSDESVFMTKSKANAKRCKWQPLKMNEPDKATMAEGETPARFPELYMA</sequence>
<dbReference type="Pfam" id="PF00271">
    <property type="entry name" value="Helicase_C"/>
    <property type="match status" value="1"/>
</dbReference>
<dbReference type="HOGENOM" id="CLU_001149_0_0_1"/>
<evidence type="ECO:0000256" key="3">
    <source>
        <dbReference type="SAM" id="MobiDB-lite"/>
    </source>
</evidence>
<proteinExistence type="predicted"/>
<dbReference type="EMBL" id="DS566066">
    <property type="status" value="NOT_ANNOTATED_CDS"/>
    <property type="molecule type" value="Genomic_DNA"/>
</dbReference>
<dbReference type="SMART" id="SM00487">
    <property type="entry name" value="DEXDc"/>
    <property type="match status" value="1"/>
</dbReference>
<dbReference type="InterPro" id="IPR001650">
    <property type="entry name" value="Helicase_C-like"/>
</dbReference>
<dbReference type="VEuPathDB" id="FungiDB:KRP23_12583"/>
<dbReference type="STRING" id="164328.H3GX83"/>
<dbReference type="GO" id="GO:0003723">
    <property type="term" value="F:RNA binding"/>
    <property type="evidence" value="ECO:0000318"/>
    <property type="project" value="GO_Central"/>
</dbReference>
<dbReference type="VEuPathDB" id="FungiDB:KRP22_12933"/>
<dbReference type="InterPro" id="IPR027417">
    <property type="entry name" value="P-loop_NTPase"/>
</dbReference>
<evidence type="ECO:0000259" key="4">
    <source>
        <dbReference type="PROSITE" id="PS51192"/>
    </source>
</evidence>
<keyword evidence="2" id="KW-0067">ATP-binding</keyword>
<evidence type="ECO:0000256" key="1">
    <source>
        <dbReference type="ARBA" id="ARBA00022741"/>
    </source>
</evidence>
<dbReference type="GO" id="GO:0005524">
    <property type="term" value="F:ATP binding"/>
    <property type="evidence" value="ECO:0007669"/>
    <property type="project" value="UniProtKB-KW"/>
</dbReference>
<accession>H3GX83</accession>
<reference evidence="6" key="2">
    <citation type="submission" date="2015-06" db="UniProtKB">
        <authorList>
            <consortium name="EnsemblProtists"/>
        </authorList>
    </citation>
    <scope>IDENTIFICATION</scope>
    <source>
        <strain evidence="6">Pr102</strain>
    </source>
</reference>
<reference evidence="7" key="1">
    <citation type="journal article" date="2006" name="Science">
        <title>Phytophthora genome sequences uncover evolutionary origins and mechanisms of pathogenesis.</title>
        <authorList>
            <person name="Tyler B.M."/>
            <person name="Tripathy S."/>
            <person name="Zhang X."/>
            <person name="Dehal P."/>
            <person name="Jiang R.H."/>
            <person name="Aerts A."/>
            <person name="Arredondo F.D."/>
            <person name="Baxter L."/>
            <person name="Bensasson D."/>
            <person name="Beynon J.L."/>
            <person name="Chapman J."/>
            <person name="Damasceno C.M."/>
            <person name="Dorrance A.E."/>
            <person name="Dou D."/>
            <person name="Dickerman A.W."/>
            <person name="Dubchak I.L."/>
            <person name="Garbelotto M."/>
            <person name="Gijzen M."/>
            <person name="Gordon S.G."/>
            <person name="Govers F."/>
            <person name="Grunwald N.J."/>
            <person name="Huang W."/>
            <person name="Ivors K.L."/>
            <person name="Jones R.W."/>
            <person name="Kamoun S."/>
            <person name="Krampis K."/>
            <person name="Lamour K.H."/>
            <person name="Lee M.K."/>
            <person name="McDonald W.H."/>
            <person name="Medina M."/>
            <person name="Meijer H.J."/>
            <person name="Nordberg E.K."/>
            <person name="Maclean D.J."/>
            <person name="Ospina-Giraldo M.D."/>
            <person name="Morris P.F."/>
            <person name="Phuntumart V."/>
            <person name="Putnam N.H."/>
            <person name="Rash S."/>
            <person name="Rose J.K."/>
            <person name="Sakihama Y."/>
            <person name="Salamov A.A."/>
            <person name="Savidor A."/>
            <person name="Scheuring C.F."/>
            <person name="Smith B.M."/>
            <person name="Sobral B.W."/>
            <person name="Terry A."/>
            <person name="Torto-Alalibo T.A."/>
            <person name="Win J."/>
            <person name="Xu Z."/>
            <person name="Zhang H."/>
            <person name="Grigoriev I.V."/>
            <person name="Rokhsar D.S."/>
            <person name="Boore J.L."/>
        </authorList>
    </citation>
    <scope>NUCLEOTIDE SEQUENCE [LARGE SCALE GENOMIC DNA]</scope>
    <source>
        <strain evidence="7">Pr102</strain>
    </source>
</reference>
<dbReference type="InterPro" id="IPR014001">
    <property type="entry name" value="Helicase_ATP-bd"/>
</dbReference>
<protein>
    <submittedName>
        <fullName evidence="6">Uncharacterized protein</fullName>
    </submittedName>
</protein>
<keyword evidence="1" id="KW-0547">Nucleotide-binding</keyword>
<dbReference type="SUPFAM" id="SSF88723">
    <property type="entry name" value="PIN domain-like"/>
    <property type="match status" value="1"/>
</dbReference>
<dbReference type="eggNOG" id="KOG0920">
    <property type="taxonomic scope" value="Eukaryota"/>
</dbReference>
<dbReference type="CDD" id="cd17917">
    <property type="entry name" value="DEXHc_RHA-like"/>
    <property type="match status" value="1"/>
</dbReference>
<dbReference type="Pfam" id="PF00867">
    <property type="entry name" value="XPG_I"/>
    <property type="match status" value="1"/>
</dbReference>
<dbReference type="EnsemblProtists" id="Phyra82182">
    <property type="protein sequence ID" value="Phyra82182"/>
    <property type="gene ID" value="Phyra82182"/>
</dbReference>
<dbReference type="Gene3D" id="3.40.50.1010">
    <property type="entry name" value="5'-nuclease"/>
    <property type="match status" value="1"/>
</dbReference>
<feature type="domain" description="Helicase ATP-binding" evidence="4">
    <location>
        <begin position="837"/>
        <end position="1014"/>
    </location>
</feature>
<dbReference type="Pfam" id="PF00270">
    <property type="entry name" value="DEAD"/>
    <property type="match status" value="1"/>
</dbReference>
<dbReference type="Gene3D" id="3.40.50.300">
    <property type="entry name" value="P-loop containing nucleotide triphosphate hydrolases"/>
    <property type="match status" value="2"/>
</dbReference>
<feature type="region of interest" description="Disordered" evidence="3">
    <location>
        <begin position="733"/>
        <end position="782"/>
    </location>
</feature>
<dbReference type="PANTHER" id="PTHR18934">
    <property type="entry name" value="ATP-DEPENDENT RNA HELICASE"/>
    <property type="match status" value="1"/>
</dbReference>
<evidence type="ECO:0000313" key="7">
    <source>
        <dbReference type="Proteomes" id="UP000005238"/>
    </source>
</evidence>
<dbReference type="GO" id="GO:0004518">
    <property type="term" value="F:nuclease activity"/>
    <property type="evidence" value="ECO:0007669"/>
    <property type="project" value="InterPro"/>
</dbReference>